<keyword evidence="1" id="KW-0472">Membrane</keyword>
<proteinExistence type="predicted"/>
<evidence type="ECO:0000313" key="3">
    <source>
        <dbReference type="EMBL" id="KAK4272925.1"/>
    </source>
</evidence>
<keyword evidence="1" id="KW-0812">Transmembrane</keyword>
<dbReference type="InterPro" id="IPR057713">
    <property type="entry name" value="DUF7953"/>
</dbReference>
<evidence type="ECO:0000313" key="4">
    <source>
        <dbReference type="Proteomes" id="UP001293593"/>
    </source>
</evidence>
<keyword evidence="1" id="KW-1133">Transmembrane helix</keyword>
<dbReference type="PANTHER" id="PTHR33780">
    <property type="entry name" value="EXPRESSED PROTEIN"/>
    <property type="match status" value="1"/>
</dbReference>
<accession>A0AAE1JLQ1</accession>
<feature type="domain" description="DUF7953" evidence="2">
    <location>
        <begin position="33"/>
        <end position="146"/>
    </location>
</feature>
<dbReference type="Proteomes" id="UP001293593">
    <property type="component" value="Unassembled WGS sequence"/>
</dbReference>
<organism evidence="3 4">
    <name type="scientific">Acacia crassicarpa</name>
    <name type="common">northern wattle</name>
    <dbReference type="NCBI Taxonomy" id="499986"/>
    <lineage>
        <taxon>Eukaryota</taxon>
        <taxon>Viridiplantae</taxon>
        <taxon>Streptophyta</taxon>
        <taxon>Embryophyta</taxon>
        <taxon>Tracheophyta</taxon>
        <taxon>Spermatophyta</taxon>
        <taxon>Magnoliopsida</taxon>
        <taxon>eudicotyledons</taxon>
        <taxon>Gunneridae</taxon>
        <taxon>Pentapetalae</taxon>
        <taxon>rosids</taxon>
        <taxon>fabids</taxon>
        <taxon>Fabales</taxon>
        <taxon>Fabaceae</taxon>
        <taxon>Caesalpinioideae</taxon>
        <taxon>mimosoid clade</taxon>
        <taxon>Acacieae</taxon>
        <taxon>Acacia</taxon>
    </lineage>
</organism>
<dbReference type="Pfam" id="PF25829">
    <property type="entry name" value="DUF7953"/>
    <property type="match status" value="1"/>
</dbReference>
<feature type="transmembrane region" description="Helical" evidence="1">
    <location>
        <begin position="170"/>
        <end position="192"/>
    </location>
</feature>
<dbReference type="EMBL" id="JAWXYG010000005">
    <property type="protein sequence ID" value="KAK4272925.1"/>
    <property type="molecule type" value="Genomic_DNA"/>
</dbReference>
<sequence length="228" mass="26163">MSVMVRHMRKSRVSDVLLISVIFLSHFPEFVLSAAVTLNSIEIFRTHNWLKVTPTVYFLCKEENRTVLPDVKKAHLLYTFKDEESWQPLTDFSSKKCKRCGIYEENSIISDDVCDEWELCPSDFQTPQGMYVHSKEKEFNATFLCPECLSFFNVSSLGSEVHDSGKGMQVAVLVLLSSVISTLLVIGLVTAYKYWQKKRREQEQARFVKLFEDGDDIEAELRGLGSII</sequence>
<name>A0AAE1JLQ1_9FABA</name>
<gene>
    <name evidence="3" type="ORF">QN277_021415</name>
</gene>
<dbReference type="AlphaFoldDB" id="A0AAE1JLQ1"/>
<keyword evidence="4" id="KW-1185">Reference proteome</keyword>
<dbReference type="PANTHER" id="PTHR33780:SF3">
    <property type="entry name" value="EXPRESSED PROTEIN"/>
    <property type="match status" value="1"/>
</dbReference>
<evidence type="ECO:0000259" key="2">
    <source>
        <dbReference type="Pfam" id="PF25829"/>
    </source>
</evidence>
<evidence type="ECO:0000256" key="1">
    <source>
        <dbReference type="SAM" id="Phobius"/>
    </source>
</evidence>
<reference evidence="3" key="1">
    <citation type="submission" date="2023-10" db="EMBL/GenBank/DDBJ databases">
        <title>Chromosome-level genome of the transformable northern wattle, Acacia crassicarpa.</title>
        <authorList>
            <person name="Massaro I."/>
            <person name="Sinha N.R."/>
            <person name="Poethig S."/>
            <person name="Leichty A.R."/>
        </authorList>
    </citation>
    <scope>NUCLEOTIDE SEQUENCE</scope>
    <source>
        <strain evidence="3">Acra3RX</strain>
        <tissue evidence="3">Leaf</tissue>
    </source>
</reference>
<comment type="caution">
    <text evidence="3">The sequence shown here is derived from an EMBL/GenBank/DDBJ whole genome shotgun (WGS) entry which is preliminary data.</text>
</comment>
<protein>
    <recommendedName>
        <fullName evidence="2">DUF7953 domain-containing protein</fullName>
    </recommendedName>
</protein>